<evidence type="ECO:0000256" key="5">
    <source>
        <dbReference type="ARBA" id="ARBA00023136"/>
    </source>
</evidence>
<accession>A0A930UF55</accession>
<dbReference type="GO" id="GO:0016020">
    <property type="term" value="C:membrane"/>
    <property type="evidence" value="ECO:0007669"/>
    <property type="project" value="UniProtKB-SubCell"/>
</dbReference>
<keyword evidence="5 6" id="KW-0472">Membrane</keyword>
<gene>
    <name evidence="8" type="ORF">ISN26_00330</name>
</gene>
<feature type="transmembrane region" description="Helical" evidence="6">
    <location>
        <begin position="121"/>
        <end position="143"/>
    </location>
</feature>
<dbReference type="PROSITE" id="PS50850">
    <property type="entry name" value="MFS"/>
    <property type="match status" value="1"/>
</dbReference>
<evidence type="ECO:0000256" key="4">
    <source>
        <dbReference type="ARBA" id="ARBA00022989"/>
    </source>
</evidence>
<evidence type="ECO:0000259" key="7">
    <source>
        <dbReference type="PROSITE" id="PS50850"/>
    </source>
</evidence>
<organism evidence="8 9">
    <name type="scientific">Candidatus Amphirhobacter heronislandensis</name>
    <dbReference type="NCBI Taxonomy" id="1732024"/>
    <lineage>
        <taxon>Bacteria</taxon>
        <taxon>Pseudomonadati</taxon>
        <taxon>Pseudomonadota</taxon>
        <taxon>Gammaproteobacteria</taxon>
        <taxon>Candidatus Tethybacterales</taxon>
        <taxon>Candidatus Tethybacteraceae</taxon>
        <taxon>Candidatus Amphirhobacter</taxon>
    </lineage>
</organism>
<dbReference type="InterPro" id="IPR004752">
    <property type="entry name" value="AmpG_permease/AT-1"/>
</dbReference>
<feature type="non-terminal residue" evidence="8">
    <location>
        <position position="1"/>
    </location>
</feature>
<keyword evidence="4 6" id="KW-1133">Transmembrane helix</keyword>
<dbReference type="PANTHER" id="PTHR12778:SF10">
    <property type="entry name" value="MAJOR FACILITATOR SUPERFAMILY DOMAIN-CONTAINING PROTEIN 3"/>
    <property type="match status" value="1"/>
</dbReference>
<feature type="transmembrane region" description="Helical" evidence="6">
    <location>
        <begin position="79"/>
        <end position="101"/>
    </location>
</feature>
<feature type="transmembrane region" description="Helical" evidence="6">
    <location>
        <begin position="212"/>
        <end position="234"/>
    </location>
</feature>
<comment type="caution">
    <text evidence="8">The sequence shown here is derived from an EMBL/GenBank/DDBJ whole genome shotgun (WGS) entry which is preliminary data.</text>
</comment>
<evidence type="ECO:0000256" key="3">
    <source>
        <dbReference type="ARBA" id="ARBA00022692"/>
    </source>
</evidence>
<feature type="transmembrane region" description="Helical" evidence="6">
    <location>
        <begin position="176"/>
        <end position="200"/>
    </location>
</feature>
<keyword evidence="9" id="KW-1185">Reference proteome</keyword>
<name>A0A930UF55_9GAMM</name>
<comment type="subcellular location">
    <subcellularLocation>
        <location evidence="1">Membrane</location>
        <topology evidence="1">Multi-pass membrane protein</topology>
    </subcellularLocation>
</comment>
<feature type="transmembrane region" description="Helical" evidence="6">
    <location>
        <begin position="150"/>
        <end position="170"/>
    </location>
</feature>
<dbReference type="GO" id="GO:0022857">
    <property type="term" value="F:transmembrane transporter activity"/>
    <property type="evidence" value="ECO:0007669"/>
    <property type="project" value="InterPro"/>
</dbReference>
<protein>
    <submittedName>
        <fullName evidence="8">MFS transporter</fullName>
    </submittedName>
</protein>
<evidence type="ECO:0000313" key="9">
    <source>
        <dbReference type="Proteomes" id="UP000604381"/>
    </source>
</evidence>
<dbReference type="Gene3D" id="1.20.1250.20">
    <property type="entry name" value="MFS general substrate transporter like domains"/>
    <property type="match status" value="1"/>
</dbReference>
<keyword evidence="2" id="KW-0813">Transport</keyword>
<evidence type="ECO:0000256" key="2">
    <source>
        <dbReference type="ARBA" id="ARBA00022448"/>
    </source>
</evidence>
<dbReference type="EMBL" id="JADHEI010000009">
    <property type="protein sequence ID" value="MBF2734538.1"/>
    <property type="molecule type" value="Genomic_DNA"/>
</dbReference>
<dbReference type="Proteomes" id="UP000604381">
    <property type="component" value="Unassembled WGS sequence"/>
</dbReference>
<dbReference type="AlphaFoldDB" id="A0A930UF55"/>
<dbReference type="InterPro" id="IPR020846">
    <property type="entry name" value="MFS_dom"/>
</dbReference>
<evidence type="ECO:0000313" key="8">
    <source>
        <dbReference type="EMBL" id="MBF2734538.1"/>
    </source>
</evidence>
<dbReference type="SUPFAM" id="SSF103473">
    <property type="entry name" value="MFS general substrate transporter"/>
    <property type="match status" value="1"/>
</dbReference>
<keyword evidence="3 6" id="KW-0812">Transmembrane</keyword>
<evidence type="ECO:0000256" key="1">
    <source>
        <dbReference type="ARBA" id="ARBA00004141"/>
    </source>
</evidence>
<sequence length="278" mass="29956">GAVGLVVASFVETSMGVEKFWPVAFQLMALVPILSVILMFLFVAEPKREGVAEAAPAGISARRVADIWIKPVMSFVGNYGVRIGIILLMLIFLFKVGEAFLGRMSIIFYKEVGFSKNDIALYSKGFGTLALCAFAVIGSIINARYGLYRGLLIGGIAMASTNLLFAALAYHPAEWLFAFAVVTDQFTTAMSTVALVAFLSQLCDRAYAATQYAAFASIGNFSRTTLAVFSGVMVDSLGGNWALFFVLTTLMVLPSLALLVYIRKDIAALMEGKTTKVI</sequence>
<feature type="transmembrane region" description="Helical" evidence="6">
    <location>
        <begin position="20"/>
        <end position="43"/>
    </location>
</feature>
<feature type="transmembrane region" description="Helical" evidence="6">
    <location>
        <begin position="240"/>
        <end position="262"/>
    </location>
</feature>
<feature type="domain" description="Major facilitator superfamily (MFS) profile" evidence="7">
    <location>
        <begin position="1"/>
        <end position="266"/>
    </location>
</feature>
<dbReference type="PANTHER" id="PTHR12778">
    <property type="entry name" value="SOLUTE CARRIER FAMILY 33 ACETYL-COA TRANSPORTER -RELATED"/>
    <property type="match status" value="1"/>
</dbReference>
<evidence type="ECO:0000256" key="6">
    <source>
        <dbReference type="SAM" id="Phobius"/>
    </source>
</evidence>
<reference evidence="8" key="1">
    <citation type="submission" date="2020-10" db="EMBL/GenBank/DDBJ databases">
        <title>An improved Amphimedon queenslandica hologenome assembly reveals how three proteobacterial symbionts can extend the metabolic phenotypic of their marine sponge host.</title>
        <authorList>
            <person name="Degnan B."/>
            <person name="Degnan S."/>
            <person name="Xiang X."/>
        </authorList>
    </citation>
    <scope>NUCLEOTIDE SEQUENCE</scope>
    <source>
        <strain evidence="8">AqS2</strain>
    </source>
</reference>
<dbReference type="InterPro" id="IPR036259">
    <property type="entry name" value="MFS_trans_sf"/>
</dbReference>
<proteinExistence type="predicted"/>